<name>A0ABP7Y040_9ACTN</name>
<feature type="domain" description="Phage shock protein PspC N-terminal" evidence="7">
    <location>
        <begin position="6"/>
        <end position="63"/>
    </location>
</feature>
<accession>A0ABP7Y040</accession>
<evidence type="ECO:0000256" key="2">
    <source>
        <dbReference type="ARBA" id="ARBA00022475"/>
    </source>
</evidence>
<dbReference type="PANTHER" id="PTHR33885">
    <property type="entry name" value="PHAGE SHOCK PROTEIN C"/>
    <property type="match status" value="1"/>
</dbReference>
<evidence type="ECO:0000256" key="1">
    <source>
        <dbReference type="ARBA" id="ARBA00004162"/>
    </source>
</evidence>
<evidence type="ECO:0000313" key="9">
    <source>
        <dbReference type="Proteomes" id="UP001500266"/>
    </source>
</evidence>
<sequence length="102" mass="10930">MDTDKKRLQRTRDGRMIAGVCSGAGRYLGVDPNILRLGLAVFTVFGGAGVLLYAIAWLLIPEEGESASLAEDLIKKGQESPVVQDAVQKAKDTLTKKTRPGS</sequence>
<keyword evidence="4 6" id="KW-1133">Transmembrane helix</keyword>
<protein>
    <recommendedName>
        <fullName evidence="7">Phage shock protein PspC N-terminal domain-containing protein</fullName>
    </recommendedName>
</protein>
<evidence type="ECO:0000259" key="7">
    <source>
        <dbReference type="Pfam" id="PF04024"/>
    </source>
</evidence>
<evidence type="ECO:0000313" key="8">
    <source>
        <dbReference type="EMBL" id="GAA4128455.1"/>
    </source>
</evidence>
<comment type="caution">
    <text evidence="8">The sequence shown here is derived from an EMBL/GenBank/DDBJ whole genome shotgun (WGS) entry which is preliminary data.</text>
</comment>
<reference evidence="9" key="1">
    <citation type="journal article" date="2019" name="Int. J. Syst. Evol. Microbiol.">
        <title>The Global Catalogue of Microorganisms (GCM) 10K type strain sequencing project: providing services to taxonomists for standard genome sequencing and annotation.</title>
        <authorList>
            <consortium name="The Broad Institute Genomics Platform"/>
            <consortium name="The Broad Institute Genome Sequencing Center for Infectious Disease"/>
            <person name="Wu L."/>
            <person name="Ma J."/>
        </authorList>
    </citation>
    <scope>NUCLEOTIDE SEQUENCE [LARGE SCALE GENOMIC DNA]</scope>
    <source>
        <strain evidence="9">JCM 17316</strain>
    </source>
</reference>
<evidence type="ECO:0000256" key="3">
    <source>
        <dbReference type="ARBA" id="ARBA00022692"/>
    </source>
</evidence>
<dbReference type="InterPro" id="IPR007168">
    <property type="entry name" value="Phageshock_PspC_N"/>
</dbReference>
<feature type="transmembrane region" description="Helical" evidence="6">
    <location>
        <begin position="34"/>
        <end position="60"/>
    </location>
</feature>
<organism evidence="8 9">
    <name type="scientific">Actinomadura keratinilytica</name>
    <dbReference type="NCBI Taxonomy" id="547461"/>
    <lineage>
        <taxon>Bacteria</taxon>
        <taxon>Bacillati</taxon>
        <taxon>Actinomycetota</taxon>
        <taxon>Actinomycetes</taxon>
        <taxon>Streptosporangiales</taxon>
        <taxon>Thermomonosporaceae</taxon>
        <taxon>Actinomadura</taxon>
    </lineage>
</organism>
<dbReference type="RefSeq" id="WP_345016784.1">
    <property type="nucleotide sequence ID" value="NZ_BAABDO010000003.1"/>
</dbReference>
<evidence type="ECO:0000256" key="6">
    <source>
        <dbReference type="SAM" id="Phobius"/>
    </source>
</evidence>
<keyword evidence="3 6" id="KW-0812">Transmembrane</keyword>
<dbReference type="Proteomes" id="UP001500266">
    <property type="component" value="Unassembled WGS sequence"/>
</dbReference>
<evidence type="ECO:0000256" key="4">
    <source>
        <dbReference type="ARBA" id="ARBA00022989"/>
    </source>
</evidence>
<dbReference type="Pfam" id="PF04024">
    <property type="entry name" value="PspC"/>
    <property type="match status" value="1"/>
</dbReference>
<evidence type="ECO:0000256" key="5">
    <source>
        <dbReference type="ARBA" id="ARBA00023136"/>
    </source>
</evidence>
<proteinExistence type="predicted"/>
<dbReference type="InterPro" id="IPR052027">
    <property type="entry name" value="PspC"/>
</dbReference>
<keyword evidence="9" id="KW-1185">Reference proteome</keyword>
<gene>
    <name evidence="8" type="ORF">GCM10022416_04140</name>
</gene>
<comment type="subcellular location">
    <subcellularLocation>
        <location evidence="1">Cell membrane</location>
        <topology evidence="1">Single-pass membrane protein</topology>
    </subcellularLocation>
</comment>
<dbReference type="EMBL" id="BAABDO010000003">
    <property type="protein sequence ID" value="GAA4128455.1"/>
    <property type="molecule type" value="Genomic_DNA"/>
</dbReference>
<dbReference type="PANTHER" id="PTHR33885:SF3">
    <property type="entry name" value="PHAGE SHOCK PROTEIN C"/>
    <property type="match status" value="1"/>
</dbReference>
<keyword evidence="5 6" id="KW-0472">Membrane</keyword>
<keyword evidence="2" id="KW-1003">Cell membrane</keyword>